<organism evidence="2 3">
    <name type="scientific">Mongoliibacter ruber</name>
    <dbReference type="NCBI Taxonomy" id="1750599"/>
    <lineage>
        <taxon>Bacteria</taxon>
        <taxon>Pseudomonadati</taxon>
        <taxon>Bacteroidota</taxon>
        <taxon>Cytophagia</taxon>
        <taxon>Cytophagales</taxon>
        <taxon>Cyclobacteriaceae</taxon>
        <taxon>Mongoliibacter</taxon>
    </lineage>
</organism>
<dbReference type="InterPro" id="IPR032710">
    <property type="entry name" value="NTF2-like_dom_sf"/>
</dbReference>
<dbReference type="Pfam" id="PF14534">
    <property type="entry name" value="DUF4440"/>
    <property type="match status" value="1"/>
</dbReference>
<proteinExistence type="predicted"/>
<dbReference type="InterPro" id="IPR027843">
    <property type="entry name" value="DUF4440"/>
</dbReference>
<reference evidence="2 3" key="1">
    <citation type="submission" date="2018-03" db="EMBL/GenBank/DDBJ databases">
        <title>Genomic Encyclopedia of Archaeal and Bacterial Type Strains, Phase II (KMG-II): from individual species to whole genera.</title>
        <authorList>
            <person name="Goeker M."/>
        </authorList>
    </citation>
    <scope>NUCLEOTIDE SEQUENCE [LARGE SCALE GENOMIC DNA]</scope>
    <source>
        <strain evidence="2 3">DSM 27929</strain>
    </source>
</reference>
<dbReference type="RefSeq" id="WP_146131452.1">
    <property type="nucleotide sequence ID" value="NZ_PVTR01000012.1"/>
</dbReference>
<keyword evidence="3" id="KW-1185">Reference proteome</keyword>
<gene>
    <name evidence="2" type="ORF">CLW00_112113</name>
</gene>
<name>A0A2T0WFT5_9BACT</name>
<protein>
    <submittedName>
        <fullName evidence="2">Uncharacterized protein (TIGR02246 family)</fullName>
    </submittedName>
</protein>
<dbReference type="AlphaFoldDB" id="A0A2T0WFT5"/>
<dbReference type="SUPFAM" id="SSF54427">
    <property type="entry name" value="NTF2-like"/>
    <property type="match status" value="1"/>
</dbReference>
<evidence type="ECO:0000313" key="2">
    <source>
        <dbReference type="EMBL" id="PRY85532.1"/>
    </source>
</evidence>
<evidence type="ECO:0000313" key="3">
    <source>
        <dbReference type="Proteomes" id="UP000238157"/>
    </source>
</evidence>
<feature type="domain" description="DUF4440" evidence="1">
    <location>
        <begin position="31"/>
        <end position="137"/>
    </location>
</feature>
<dbReference type="NCBIfam" id="TIGR02246">
    <property type="entry name" value="SgcJ/EcaC family oxidoreductase"/>
    <property type="match status" value="1"/>
</dbReference>
<comment type="caution">
    <text evidence="2">The sequence shown here is derived from an EMBL/GenBank/DDBJ whole genome shotgun (WGS) entry which is preliminary data.</text>
</comment>
<dbReference type="EMBL" id="PVTR01000012">
    <property type="protein sequence ID" value="PRY85532.1"/>
    <property type="molecule type" value="Genomic_DNA"/>
</dbReference>
<dbReference type="Gene3D" id="3.10.450.50">
    <property type="match status" value="1"/>
</dbReference>
<sequence>MKFYIFLGFILCIGFELKAQEDFRVKANDAIEQLISNYNTARENKDEPLLRSLFLIDVDQLVSSGEWRKGIEDAVEGMKKSSSNNPGTRKLSIENIRYLNQQNAIVDTKYDIIGENGVERNMWSTFVVVMTTEGWKIAAIRNMLPSQ</sequence>
<evidence type="ECO:0000259" key="1">
    <source>
        <dbReference type="Pfam" id="PF14534"/>
    </source>
</evidence>
<dbReference type="Proteomes" id="UP000238157">
    <property type="component" value="Unassembled WGS sequence"/>
</dbReference>
<dbReference type="InterPro" id="IPR011944">
    <property type="entry name" value="Steroid_delta5-4_isomerase"/>
</dbReference>
<accession>A0A2T0WFT5</accession>
<dbReference type="OrthoDB" id="1444594at2"/>